<dbReference type="AlphaFoldDB" id="A0A5A7QFJ2"/>
<dbReference type="CDD" id="cd00593">
    <property type="entry name" value="RIBOc"/>
    <property type="match status" value="1"/>
</dbReference>
<proteinExistence type="predicted"/>
<evidence type="ECO:0000256" key="2">
    <source>
        <dbReference type="ARBA" id="ARBA00001946"/>
    </source>
</evidence>
<dbReference type="Pfam" id="PF00035">
    <property type="entry name" value="dsrm"/>
    <property type="match status" value="2"/>
</dbReference>
<protein>
    <submittedName>
        <fullName evidence="12">Ribonuclease 3-like protein 2</fullName>
    </submittedName>
</protein>
<feature type="domain" description="RNase III" evidence="11">
    <location>
        <begin position="126"/>
        <end position="268"/>
    </location>
</feature>
<dbReference type="SUPFAM" id="SSF69065">
    <property type="entry name" value="RNase III domain-like"/>
    <property type="match status" value="1"/>
</dbReference>
<dbReference type="Pfam" id="PF00636">
    <property type="entry name" value="Ribonuclease_3"/>
    <property type="match status" value="1"/>
</dbReference>
<evidence type="ECO:0000256" key="5">
    <source>
        <dbReference type="ARBA" id="ARBA00022759"/>
    </source>
</evidence>
<keyword evidence="6" id="KW-0378">Hydrolase</keyword>
<dbReference type="FunFam" id="1.10.1520.10:FF:000004">
    <property type="entry name" value="Endoribonuclease dicer-like 1"/>
    <property type="match status" value="1"/>
</dbReference>
<reference evidence="13" key="1">
    <citation type="journal article" date="2019" name="Curr. Biol.">
        <title>Genome Sequence of Striga asiatica Provides Insight into the Evolution of Plant Parasitism.</title>
        <authorList>
            <person name="Yoshida S."/>
            <person name="Kim S."/>
            <person name="Wafula E.K."/>
            <person name="Tanskanen J."/>
            <person name="Kim Y.M."/>
            <person name="Honaas L."/>
            <person name="Yang Z."/>
            <person name="Spallek T."/>
            <person name="Conn C.E."/>
            <person name="Ichihashi Y."/>
            <person name="Cheong K."/>
            <person name="Cui S."/>
            <person name="Der J.P."/>
            <person name="Gundlach H."/>
            <person name="Jiao Y."/>
            <person name="Hori C."/>
            <person name="Ishida J.K."/>
            <person name="Kasahara H."/>
            <person name="Kiba T."/>
            <person name="Kim M.S."/>
            <person name="Koo N."/>
            <person name="Laohavisit A."/>
            <person name="Lee Y.H."/>
            <person name="Lumba S."/>
            <person name="McCourt P."/>
            <person name="Mortimer J.C."/>
            <person name="Mutuku J.M."/>
            <person name="Nomura T."/>
            <person name="Sasaki-Sekimoto Y."/>
            <person name="Seto Y."/>
            <person name="Wang Y."/>
            <person name="Wakatake T."/>
            <person name="Sakakibara H."/>
            <person name="Demura T."/>
            <person name="Yamaguchi S."/>
            <person name="Yoneyama K."/>
            <person name="Manabe R.I."/>
            <person name="Nelson D.C."/>
            <person name="Schulman A.H."/>
            <person name="Timko M.P."/>
            <person name="dePamphilis C.W."/>
            <person name="Choi D."/>
            <person name="Shirasu K."/>
        </authorList>
    </citation>
    <scope>NUCLEOTIDE SEQUENCE [LARGE SCALE GENOMIC DNA]</scope>
    <source>
        <strain evidence="13">cv. UVA1</strain>
    </source>
</reference>
<dbReference type="GO" id="GO:0005634">
    <property type="term" value="C:nucleus"/>
    <property type="evidence" value="ECO:0007669"/>
    <property type="project" value="TreeGrafter"/>
</dbReference>
<dbReference type="InterPro" id="IPR036389">
    <property type="entry name" value="RNase_III_sf"/>
</dbReference>
<evidence type="ECO:0000256" key="4">
    <source>
        <dbReference type="ARBA" id="ARBA00022723"/>
    </source>
</evidence>
<dbReference type="SMART" id="SM00535">
    <property type="entry name" value="RIBOc"/>
    <property type="match status" value="1"/>
</dbReference>
<feature type="domain" description="DRBM" evidence="10">
    <location>
        <begin position="373"/>
        <end position="446"/>
    </location>
</feature>
<dbReference type="InterPro" id="IPR014720">
    <property type="entry name" value="dsRBD_dom"/>
</dbReference>
<name>A0A5A7QFJ2_STRAF</name>
<dbReference type="CDD" id="cd00048">
    <property type="entry name" value="DSRM_SF"/>
    <property type="match status" value="1"/>
</dbReference>
<dbReference type="Gene3D" id="1.10.1520.10">
    <property type="entry name" value="Ribonuclease III domain"/>
    <property type="match status" value="1"/>
</dbReference>
<comment type="cofactor">
    <cofactor evidence="1">
        <name>Mn(2+)</name>
        <dbReference type="ChEBI" id="CHEBI:29035"/>
    </cofactor>
</comment>
<dbReference type="InterPro" id="IPR000999">
    <property type="entry name" value="RNase_III_dom"/>
</dbReference>
<dbReference type="SMART" id="SM00358">
    <property type="entry name" value="DSRM"/>
    <property type="match status" value="2"/>
</dbReference>
<keyword evidence="5" id="KW-0255">Endonuclease</keyword>
<evidence type="ECO:0000313" key="13">
    <source>
        <dbReference type="Proteomes" id="UP000325081"/>
    </source>
</evidence>
<comment type="cofactor">
    <cofactor evidence="2">
        <name>Mg(2+)</name>
        <dbReference type="ChEBI" id="CHEBI:18420"/>
    </cofactor>
</comment>
<feature type="non-terminal residue" evidence="12">
    <location>
        <position position="1"/>
    </location>
</feature>
<dbReference type="Gene3D" id="3.30.160.20">
    <property type="match status" value="2"/>
</dbReference>
<gene>
    <name evidence="12" type="ORF">STAS_20616</name>
</gene>
<comment type="caution">
    <text evidence="12">The sequence shown here is derived from an EMBL/GenBank/DDBJ whole genome shotgun (WGS) entry which is preliminary data.</text>
</comment>
<accession>A0A5A7QFJ2</accession>
<evidence type="ECO:0000259" key="11">
    <source>
        <dbReference type="PROSITE" id="PS50142"/>
    </source>
</evidence>
<dbReference type="PROSITE" id="PS50137">
    <property type="entry name" value="DS_RBD"/>
    <property type="match status" value="2"/>
</dbReference>
<dbReference type="OrthoDB" id="416741at2759"/>
<evidence type="ECO:0000313" key="12">
    <source>
        <dbReference type="EMBL" id="GER43748.1"/>
    </source>
</evidence>
<evidence type="ECO:0000256" key="9">
    <source>
        <dbReference type="PROSITE-ProRule" id="PRU00266"/>
    </source>
</evidence>
<dbReference type="GO" id="GO:0005737">
    <property type="term" value="C:cytoplasm"/>
    <property type="evidence" value="ECO:0007669"/>
    <property type="project" value="TreeGrafter"/>
</dbReference>
<evidence type="ECO:0000256" key="7">
    <source>
        <dbReference type="ARBA" id="ARBA00022842"/>
    </source>
</evidence>
<dbReference type="PANTHER" id="PTHR14950:SF49">
    <property type="entry name" value="RIBONUCLEASE 3-LIKE PROTEIN 2-RELATED"/>
    <property type="match status" value="1"/>
</dbReference>
<evidence type="ECO:0000259" key="10">
    <source>
        <dbReference type="PROSITE" id="PS50137"/>
    </source>
</evidence>
<dbReference type="GO" id="GO:0004525">
    <property type="term" value="F:ribonuclease III activity"/>
    <property type="evidence" value="ECO:0007669"/>
    <property type="project" value="InterPro"/>
</dbReference>
<dbReference type="SUPFAM" id="SSF54768">
    <property type="entry name" value="dsRNA-binding domain-like"/>
    <property type="match status" value="2"/>
</dbReference>
<evidence type="ECO:0000256" key="3">
    <source>
        <dbReference type="ARBA" id="ARBA00022722"/>
    </source>
</evidence>
<dbReference type="GO" id="GO:0003723">
    <property type="term" value="F:RNA binding"/>
    <property type="evidence" value="ECO:0007669"/>
    <property type="project" value="UniProtKB-UniRule"/>
</dbReference>
<keyword evidence="13" id="KW-1185">Reference proteome</keyword>
<dbReference type="PANTHER" id="PTHR14950">
    <property type="entry name" value="DICER-RELATED"/>
    <property type="match status" value="1"/>
</dbReference>
<evidence type="ECO:0000256" key="8">
    <source>
        <dbReference type="ARBA" id="ARBA00022884"/>
    </source>
</evidence>
<keyword evidence="7" id="KW-0460">Magnesium</keyword>
<evidence type="ECO:0000256" key="1">
    <source>
        <dbReference type="ARBA" id="ARBA00001936"/>
    </source>
</evidence>
<keyword evidence="4" id="KW-0479">Metal-binding</keyword>
<dbReference type="PROSITE" id="PS00517">
    <property type="entry name" value="RNASE_3_1"/>
    <property type="match status" value="1"/>
</dbReference>
<feature type="domain" description="DRBM" evidence="10">
    <location>
        <begin position="296"/>
        <end position="359"/>
    </location>
</feature>
<dbReference type="EMBL" id="BKCP01006737">
    <property type="protein sequence ID" value="GER43748.1"/>
    <property type="molecule type" value="Genomic_DNA"/>
</dbReference>
<organism evidence="12 13">
    <name type="scientific">Striga asiatica</name>
    <name type="common">Asiatic witchweed</name>
    <name type="synonym">Buchnera asiatica</name>
    <dbReference type="NCBI Taxonomy" id="4170"/>
    <lineage>
        <taxon>Eukaryota</taxon>
        <taxon>Viridiplantae</taxon>
        <taxon>Streptophyta</taxon>
        <taxon>Embryophyta</taxon>
        <taxon>Tracheophyta</taxon>
        <taxon>Spermatophyta</taxon>
        <taxon>Magnoliopsida</taxon>
        <taxon>eudicotyledons</taxon>
        <taxon>Gunneridae</taxon>
        <taxon>Pentapetalae</taxon>
        <taxon>asterids</taxon>
        <taxon>lamiids</taxon>
        <taxon>Lamiales</taxon>
        <taxon>Orobanchaceae</taxon>
        <taxon>Buchnereae</taxon>
        <taxon>Striga</taxon>
    </lineage>
</organism>
<sequence>HHHQAVASQAPATSRRRTVPASALCLCEIRLPVFETQPLTSRRRFRPLSAASDPSPPRRLAAPTRPYSTADLKIVLTLLLNICFLKGIPNLKPVMNYYQTMNYSDVLPMEADVDEIQEISNMEASLSAVENILGYRFKNRKLLEDALTHPSYPDSESYERLEFVGDAVLGLAMANYFFLKYPNADPGKLSLVRAANISTERLGRVAVHCKLYNYVRHNVPSLHEKVRKFVMAVEREDEAEIYGGLVKAPKILADIVESIAAAIYIDCDFDLKALWIIFGKLLEPLVMLHVLEQQPQPVTMLFELCQKDKRRVDIKHWREGEKNIAGVYVDGTFVASASSEKKENAKLLAAKVALKELHYEDSSTPLDDGNEIGAKQKLHELCGKKKWGKPIYKIQSEVGRAHAKKYQCSVEVEIAEGILFVEGVEKNRVKEAENSAAYLMLCGMKENNYI</sequence>
<dbReference type="GO" id="GO:0030422">
    <property type="term" value="P:siRNA processing"/>
    <property type="evidence" value="ECO:0007669"/>
    <property type="project" value="TreeGrafter"/>
</dbReference>
<keyword evidence="3" id="KW-0540">Nuclease</keyword>
<dbReference type="Proteomes" id="UP000325081">
    <property type="component" value="Unassembled WGS sequence"/>
</dbReference>
<dbReference type="PROSITE" id="PS50142">
    <property type="entry name" value="RNASE_3_2"/>
    <property type="match status" value="1"/>
</dbReference>
<keyword evidence="8 9" id="KW-0694">RNA-binding</keyword>
<evidence type="ECO:0000256" key="6">
    <source>
        <dbReference type="ARBA" id="ARBA00022801"/>
    </source>
</evidence>
<dbReference type="GO" id="GO:0046872">
    <property type="term" value="F:metal ion binding"/>
    <property type="evidence" value="ECO:0007669"/>
    <property type="project" value="UniProtKB-KW"/>
</dbReference>